<reference evidence="4" key="1">
    <citation type="journal article" date="2015" name="Nature">
        <title>Complex archaea that bridge the gap between prokaryotes and eukaryotes.</title>
        <authorList>
            <person name="Spang A."/>
            <person name="Saw J.H."/>
            <person name="Jorgensen S.L."/>
            <person name="Zaremba-Niedzwiedzka K."/>
            <person name="Martijn J."/>
            <person name="Lind A.E."/>
            <person name="van Eijk R."/>
            <person name="Schleper C."/>
            <person name="Guy L."/>
            <person name="Ettema T.J."/>
        </authorList>
    </citation>
    <scope>NUCLEOTIDE SEQUENCE</scope>
</reference>
<keyword evidence="1" id="KW-0805">Transcription regulation</keyword>
<evidence type="ECO:0000256" key="2">
    <source>
        <dbReference type="ARBA" id="ARBA00023125"/>
    </source>
</evidence>
<organism evidence="4">
    <name type="scientific">marine sediment metagenome</name>
    <dbReference type="NCBI Taxonomy" id="412755"/>
    <lineage>
        <taxon>unclassified sequences</taxon>
        <taxon>metagenomes</taxon>
        <taxon>ecological metagenomes</taxon>
    </lineage>
</organism>
<dbReference type="GO" id="GO:0043565">
    <property type="term" value="F:sequence-specific DNA binding"/>
    <property type="evidence" value="ECO:0007669"/>
    <property type="project" value="InterPro"/>
</dbReference>
<dbReference type="EMBL" id="LAZR01004771">
    <property type="protein sequence ID" value="KKN05709.1"/>
    <property type="molecule type" value="Genomic_DNA"/>
</dbReference>
<dbReference type="SMART" id="SM00344">
    <property type="entry name" value="HTH_ASNC"/>
    <property type="match status" value="1"/>
</dbReference>
<proteinExistence type="predicted"/>
<dbReference type="GO" id="GO:0005829">
    <property type="term" value="C:cytosol"/>
    <property type="evidence" value="ECO:0007669"/>
    <property type="project" value="TreeGrafter"/>
</dbReference>
<comment type="caution">
    <text evidence="4">The sequence shown here is derived from an EMBL/GenBank/DDBJ whole genome shotgun (WGS) entry which is preliminary data.</text>
</comment>
<dbReference type="PRINTS" id="PR00033">
    <property type="entry name" value="HTHASNC"/>
</dbReference>
<dbReference type="Gene3D" id="1.10.10.10">
    <property type="entry name" value="Winged helix-like DNA-binding domain superfamily/Winged helix DNA-binding domain"/>
    <property type="match status" value="1"/>
</dbReference>
<dbReference type="InterPro" id="IPR000485">
    <property type="entry name" value="AsnC-type_HTH_dom"/>
</dbReference>
<evidence type="ECO:0000256" key="1">
    <source>
        <dbReference type="ARBA" id="ARBA00023015"/>
    </source>
</evidence>
<sequence>MEIIKQFKNIIKLDKINLEIFKHISETGKINYSKIGKELGVSHVSIKNRYEKLLKRNIIKPSLLVNFSSLNFKLAILLLELETESLKKIRDFYSNCPRVLFSFNLMGEYNHLLVFFGENLNTIETMFNSCMLYNLKGVRKSNLLIFGKLKEDLFLPFNFSLLNQQNENSPCGTCCRVCLCFIQEQCFGCPSSKYYKGPLKIT</sequence>
<accession>A0A0F9MIN8</accession>
<dbReference type="SUPFAM" id="SSF46785">
    <property type="entry name" value="Winged helix' DNA-binding domain"/>
    <property type="match status" value="1"/>
</dbReference>
<keyword evidence="3" id="KW-0804">Transcription</keyword>
<dbReference type="PANTHER" id="PTHR30154">
    <property type="entry name" value="LEUCINE-RESPONSIVE REGULATORY PROTEIN"/>
    <property type="match status" value="1"/>
</dbReference>
<dbReference type="AlphaFoldDB" id="A0A0F9MIN8"/>
<dbReference type="InterPro" id="IPR036390">
    <property type="entry name" value="WH_DNA-bd_sf"/>
</dbReference>
<evidence type="ECO:0000313" key="4">
    <source>
        <dbReference type="EMBL" id="KKN05709.1"/>
    </source>
</evidence>
<protein>
    <recommendedName>
        <fullName evidence="5">HTH asnC-type domain-containing protein</fullName>
    </recommendedName>
</protein>
<name>A0A0F9MIN8_9ZZZZ</name>
<dbReference type="GO" id="GO:0043200">
    <property type="term" value="P:response to amino acid"/>
    <property type="evidence" value="ECO:0007669"/>
    <property type="project" value="TreeGrafter"/>
</dbReference>
<dbReference type="PANTHER" id="PTHR30154:SF34">
    <property type="entry name" value="TRANSCRIPTIONAL REGULATOR AZLB"/>
    <property type="match status" value="1"/>
</dbReference>
<dbReference type="InterPro" id="IPR019888">
    <property type="entry name" value="Tscrpt_reg_AsnC-like"/>
</dbReference>
<dbReference type="InterPro" id="IPR036388">
    <property type="entry name" value="WH-like_DNA-bd_sf"/>
</dbReference>
<gene>
    <name evidence="4" type="ORF">LCGC14_1084590</name>
</gene>
<keyword evidence="2" id="KW-0238">DNA-binding</keyword>
<evidence type="ECO:0000256" key="3">
    <source>
        <dbReference type="ARBA" id="ARBA00023163"/>
    </source>
</evidence>
<evidence type="ECO:0008006" key="5">
    <source>
        <dbReference type="Google" id="ProtNLM"/>
    </source>
</evidence>